<evidence type="ECO:0000313" key="7">
    <source>
        <dbReference type="Proteomes" id="UP000069015"/>
    </source>
</evidence>
<dbReference type="AlphaFoldDB" id="A0A0U3HM54"/>
<comment type="catalytic activity">
    <reaction evidence="3 4">
        <text>[thioredoxin]-disulfide + L-methionine + H2O = L-methionine (S)-S-oxide + [thioredoxin]-dithiol</text>
        <dbReference type="Rhea" id="RHEA:19993"/>
        <dbReference type="Rhea" id="RHEA-COMP:10698"/>
        <dbReference type="Rhea" id="RHEA-COMP:10700"/>
        <dbReference type="ChEBI" id="CHEBI:15377"/>
        <dbReference type="ChEBI" id="CHEBI:29950"/>
        <dbReference type="ChEBI" id="CHEBI:50058"/>
        <dbReference type="ChEBI" id="CHEBI:57844"/>
        <dbReference type="ChEBI" id="CHEBI:58772"/>
        <dbReference type="EC" id="1.8.4.11"/>
    </reaction>
</comment>
<reference evidence="6 7" key="1">
    <citation type="submission" date="2015-12" db="EMBL/GenBank/DDBJ databases">
        <title>Complete genome sequence of Pseudoalteromonas rubra SCSIO 6842, harboring a conjugative plasmid.</title>
        <authorList>
            <person name="Li B."/>
            <person name="Wang X."/>
        </authorList>
    </citation>
    <scope>NUCLEOTIDE SEQUENCE [LARGE SCALE GENOMIC DNA]</scope>
    <source>
        <strain evidence="6 7">SCSIO 6842</strain>
    </source>
</reference>
<dbReference type="PANTHER" id="PTHR43774:SF1">
    <property type="entry name" value="PEPTIDE METHIONINE SULFOXIDE REDUCTASE MSRA 2"/>
    <property type="match status" value="1"/>
</dbReference>
<dbReference type="SUPFAM" id="SSF55068">
    <property type="entry name" value="Peptide methionine sulfoxide reductase"/>
    <property type="match status" value="1"/>
</dbReference>
<dbReference type="Proteomes" id="UP000069015">
    <property type="component" value="Chromosome 1"/>
</dbReference>
<dbReference type="InterPro" id="IPR036509">
    <property type="entry name" value="Met_Sox_Rdtase_MsrA_sf"/>
</dbReference>
<protein>
    <recommendedName>
        <fullName evidence="4">Peptide methionine sulfoxide reductase MsrA</fullName>
        <shortName evidence="4">Protein-methionine-S-oxide reductase</shortName>
        <ecNumber evidence="4">1.8.4.11</ecNumber>
    </recommendedName>
    <alternativeName>
        <fullName evidence="4">Peptide-methionine (S)-S-oxide reductase</fullName>
        <shortName evidence="4">Peptide Met(O) reductase</shortName>
    </alternativeName>
</protein>
<organism evidence="6 7">
    <name type="scientific">Pseudoalteromonas rubra</name>
    <dbReference type="NCBI Taxonomy" id="43658"/>
    <lineage>
        <taxon>Bacteria</taxon>
        <taxon>Pseudomonadati</taxon>
        <taxon>Pseudomonadota</taxon>
        <taxon>Gammaproteobacteria</taxon>
        <taxon>Alteromonadales</taxon>
        <taxon>Pseudoalteromonadaceae</taxon>
        <taxon>Pseudoalteromonas</taxon>
    </lineage>
</organism>
<accession>A0A0U3HM54</accession>
<proteinExistence type="inferred from homology"/>
<evidence type="ECO:0000256" key="1">
    <source>
        <dbReference type="ARBA" id="ARBA00023002"/>
    </source>
</evidence>
<evidence type="ECO:0000259" key="5">
    <source>
        <dbReference type="Pfam" id="PF01625"/>
    </source>
</evidence>
<dbReference type="Gene3D" id="3.30.1060.10">
    <property type="entry name" value="Peptide methionine sulphoxide reductase MsrA"/>
    <property type="match status" value="1"/>
</dbReference>
<evidence type="ECO:0000256" key="2">
    <source>
        <dbReference type="ARBA" id="ARBA00047806"/>
    </source>
</evidence>
<dbReference type="KEGG" id="prr:AT705_14535"/>
<feature type="domain" description="Peptide methionine sulphoxide reductase MsrA" evidence="5">
    <location>
        <begin position="7"/>
        <end position="156"/>
    </location>
</feature>
<comment type="function">
    <text evidence="4">Has an important function as a repair enzyme for proteins that have been inactivated by oxidation. Catalyzes the reversible oxidation-reduction of methionine sulfoxide in proteins to methionine.</text>
</comment>
<dbReference type="GO" id="GO:0008113">
    <property type="term" value="F:peptide-methionine (S)-S-oxide reductase activity"/>
    <property type="evidence" value="ECO:0007669"/>
    <property type="project" value="UniProtKB-UniRule"/>
</dbReference>
<evidence type="ECO:0000313" key="6">
    <source>
        <dbReference type="EMBL" id="ALU44053.1"/>
    </source>
</evidence>
<dbReference type="InterPro" id="IPR002569">
    <property type="entry name" value="Met_Sox_Rdtase_MsrA_dom"/>
</dbReference>
<sequence length="177" mass="19748">MMNQCIATFGGGCFWCIDAAFRRVKGVTNVASGYAGGHTDNPSYEQICTGQSGHAEVVQISFDPQQIDFSALLAMFFALHDPTQLNRQGNDIGTQYRSVVFYHSEEQRALTQHYIEQLSPTMSAPIVTEVTANTHFYPAEQYHQDYYTNNPNQGYCSVMIAPKLAAFAEKFAEHLDS</sequence>
<dbReference type="GO" id="GO:0033744">
    <property type="term" value="F:L-methionine:thioredoxin-disulfide S-oxidoreductase activity"/>
    <property type="evidence" value="ECO:0007669"/>
    <property type="project" value="RHEA"/>
</dbReference>
<evidence type="ECO:0000256" key="4">
    <source>
        <dbReference type="HAMAP-Rule" id="MF_01401"/>
    </source>
</evidence>
<dbReference type="PANTHER" id="PTHR43774">
    <property type="entry name" value="PEPTIDE METHIONINE SULFOXIDE REDUCTASE"/>
    <property type="match status" value="1"/>
</dbReference>
<dbReference type="RefSeq" id="WP_058797116.1">
    <property type="nucleotide sequence ID" value="NZ_CP013611.1"/>
</dbReference>
<dbReference type="Pfam" id="PF01625">
    <property type="entry name" value="PMSR"/>
    <property type="match status" value="1"/>
</dbReference>
<dbReference type="EMBL" id="CP013611">
    <property type="protein sequence ID" value="ALU44053.1"/>
    <property type="molecule type" value="Genomic_DNA"/>
</dbReference>
<name>A0A0U3HM54_9GAMM</name>
<comment type="catalytic activity">
    <reaction evidence="2 4">
        <text>L-methionyl-[protein] + [thioredoxin]-disulfide + H2O = L-methionyl-(S)-S-oxide-[protein] + [thioredoxin]-dithiol</text>
        <dbReference type="Rhea" id="RHEA:14217"/>
        <dbReference type="Rhea" id="RHEA-COMP:10698"/>
        <dbReference type="Rhea" id="RHEA-COMP:10700"/>
        <dbReference type="Rhea" id="RHEA-COMP:12313"/>
        <dbReference type="Rhea" id="RHEA-COMP:12315"/>
        <dbReference type="ChEBI" id="CHEBI:15377"/>
        <dbReference type="ChEBI" id="CHEBI:16044"/>
        <dbReference type="ChEBI" id="CHEBI:29950"/>
        <dbReference type="ChEBI" id="CHEBI:44120"/>
        <dbReference type="ChEBI" id="CHEBI:50058"/>
        <dbReference type="EC" id="1.8.4.11"/>
    </reaction>
</comment>
<keyword evidence="1 4" id="KW-0560">Oxidoreductase</keyword>
<dbReference type="HAMAP" id="MF_01401">
    <property type="entry name" value="MsrA"/>
    <property type="match status" value="1"/>
</dbReference>
<feature type="active site" evidence="4">
    <location>
        <position position="13"/>
    </location>
</feature>
<dbReference type="NCBIfam" id="TIGR00401">
    <property type="entry name" value="msrA"/>
    <property type="match status" value="1"/>
</dbReference>
<comment type="similarity">
    <text evidence="4">Belongs to the MsrA Met sulfoxide reductase family.</text>
</comment>
<gene>
    <name evidence="4" type="primary">msrA</name>
    <name evidence="6" type="ORF">AT705_14535</name>
</gene>
<dbReference type="EC" id="1.8.4.11" evidence="4"/>
<evidence type="ECO:0000256" key="3">
    <source>
        <dbReference type="ARBA" id="ARBA00048782"/>
    </source>
</evidence>